<dbReference type="PANTHER" id="PTHR43788">
    <property type="entry name" value="DNA2/NAM7 HELICASE FAMILY MEMBER"/>
    <property type="match status" value="1"/>
</dbReference>
<dbReference type="Proteomes" id="UP000605148">
    <property type="component" value="Unassembled WGS sequence"/>
</dbReference>
<proteinExistence type="predicted"/>
<feature type="domain" description="UvrD-like helicase C-terminal" evidence="3">
    <location>
        <begin position="324"/>
        <end position="372"/>
    </location>
</feature>
<dbReference type="SUPFAM" id="SSF52540">
    <property type="entry name" value="P-loop containing nucleoside triphosphate hydrolases"/>
    <property type="match status" value="2"/>
</dbReference>
<evidence type="ECO:0000259" key="3">
    <source>
        <dbReference type="Pfam" id="PF13538"/>
    </source>
</evidence>
<dbReference type="EMBL" id="BMFA01000001">
    <property type="protein sequence ID" value="GGB33231.1"/>
    <property type="molecule type" value="Genomic_DNA"/>
</dbReference>
<keyword evidence="5" id="KW-1185">Reference proteome</keyword>
<dbReference type="Pfam" id="PF13604">
    <property type="entry name" value="AAA_30"/>
    <property type="match status" value="1"/>
</dbReference>
<protein>
    <submittedName>
        <fullName evidence="4">ATP-binding protein</fullName>
    </submittedName>
</protein>
<evidence type="ECO:0000313" key="5">
    <source>
        <dbReference type="Proteomes" id="UP000605148"/>
    </source>
</evidence>
<dbReference type="AlphaFoldDB" id="A0A916T7B9"/>
<dbReference type="GO" id="GO:0003678">
    <property type="term" value="F:DNA helicase activity"/>
    <property type="evidence" value="ECO:0007669"/>
    <property type="project" value="UniProtKB-ARBA"/>
</dbReference>
<evidence type="ECO:0000256" key="2">
    <source>
        <dbReference type="ARBA" id="ARBA00022840"/>
    </source>
</evidence>
<dbReference type="InterPro" id="IPR050534">
    <property type="entry name" value="Coronavir_polyprotein_1ab"/>
</dbReference>
<organism evidence="4 5">
    <name type="scientific">Roseibium aquae</name>
    <dbReference type="NCBI Taxonomy" id="1323746"/>
    <lineage>
        <taxon>Bacteria</taxon>
        <taxon>Pseudomonadati</taxon>
        <taxon>Pseudomonadota</taxon>
        <taxon>Alphaproteobacteria</taxon>
        <taxon>Hyphomicrobiales</taxon>
        <taxon>Stappiaceae</taxon>
        <taxon>Roseibium</taxon>
    </lineage>
</organism>
<dbReference type="PANTHER" id="PTHR43788:SF6">
    <property type="entry name" value="DNA HELICASE B"/>
    <property type="match status" value="1"/>
</dbReference>
<comment type="caution">
    <text evidence="4">The sequence shown here is derived from an EMBL/GenBank/DDBJ whole genome shotgun (WGS) entry which is preliminary data.</text>
</comment>
<dbReference type="Pfam" id="PF13538">
    <property type="entry name" value="UvrD_C_2"/>
    <property type="match status" value="1"/>
</dbReference>
<dbReference type="InterPro" id="IPR027417">
    <property type="entry name" value="P-loop_NTPase"/>
</dbReference>
<gene>
    <name evidence="4" type="ORF">GCM10011316_01610</name>
</gene>
<keyword evidence="1" id="KW-0547">Nucleotide-binding</keyword>
<evidence type="ECO:0000313" key="4">
    <source>
        <dbReference type="EMBL" id="GGB33231.1"/>
    </source>
</evidence>
<dbReference type="Gene3D" id="3.40.50.300">
    <property type="entry name" value="P-loop containing nucleotide triphosphate hydrolases"/>
    <property type="match status" value="2"/>
</dbReference>
<dbReference type="CDD" id="cd18809">
    <property type="entry name" value="SF1_C_RecD"/>
    <property type="match status" value="1"/>
</dbReference>
<dbReference type="InterPro" id="IPR027785">
    <property type="entry name" value="UvrD-like_helicase_C"/>
</dbReference>
<accession>A0A916T7B9</accession>
<dbReference type="RefSeq" id="WP_150493469.1">
    <property type="nucleotide sequence ID" value="NZ_BMFA01000001.1"/>
</dbReference>
<reference evidence="4" key="1">
    <citation type="journal article" date="2014" name="Int. J. Syst. Evol. Microbiol.">
        <title>Complete genome sequence of Corynebacterium casei LMG S-19264T (=DSM 44701T), isolated from a smear-ripened cheese.</title>
        <authorList>
            <consortium name="US DOE Joint Genome Institute (JGI-PGF)"/>
            <person name="Walter F."/>
            <person name="Albersmeier A."/>
            <person name="Kalinowski J."/>
            <person name="Ruckert C."/>
        </authorList>
    </citation>
    <scope>NUCLEOTIDE SEQUENCE</scope>
    <source>
        <strain evidence="4">CGMCC 1.12426</strain>
    </source>
</reference>
<name>A0A916T7B9_9HYPH</name>
<dbReference type="GO" id="GO:0005524">
    <property type="term" value="F:ATP binding"/>
    <property type="evidence" value="ECO:0007669"/>
    <property type="project" value="UniProtKB-KW"/>
</dbReference>
<sequence length="373" mass="41765">MSWSPEQDRALTEVADWFRRGDRQVFRLFGYAGTGKTTLARHLAEGIDGDVVFGAFTGKAAHVLRQKGCEDAGTIHSLIYRPRSSKEEEDLDNDEEDSGPQFALKRDSAAATAKLIVIDECSMVDEDLGKDLLSFGTPVLVLGDPAQLPPVKGGGYFTEAEPDVMLTEVHRQAQDNPIVRMSMTIRDGGQLDYGTFDESSVIHRRDIDKDQILSCDQVLVGTNKTRRLYNGRIRELKGFTTPMPAVGDKLVCLRNDKTKGLLNGGLWTVERLRPPRGNTLRFDVLPEDETGKKAVKVKVLPAMFEDGAEQVPFALRRNSDEFDYGYALTVHKAQGSQWDNVVLFDESWAFREHKARWLYTAVTRAAERITVVR</sequence>
<evidence type="ECO:0000256" key="1">
    <source>
        <dbReference type="ARBA" id="ARBA00022741"/>
    </source>
</evidence>
<dbReference type="OrthoDB" id="9803432at2"/>
<keyword evidence="2 4" id="KW-0067">ATP-binding</keyword>
<reference evidence="4" key="2">
    <citation type="submission" date="2020-09" db="EMBL/GenBank/DDBJ databases">
        <authorList>
            <person name="Sun Q."/>
            <person name="Zhou Y."/>
        </authorList>
    </citation>
    <scope>NUCLEOTIDE SEQUENCE</scope>
    <source>
        <strain evidence="4">CGMCC 1.12426</strain>
    </source>
</reference>